<gene>
    <name evidence="2" type="ORF">MM236_04885</name>
</gene>
<evidence type="ECO:0000313" key="2">
    <source>
        <dbReference type="EMBL" id="MCH7397309.1"/>
    </source>
</evidence>
<reference evidence="2" key="1">
    <citation type="submission" date="2022-03" db="EMBL/GenBank/DDBJ databases">
        <title>De novo assembled genomes of Belliella spp. (Cyclobacteriaceae) strains.</title>
        <authorList>
            <person name="Szabo A."/>
            <person name="Korponai K."/>
            <person name="Felfoldi T."/>
        </authorList>
    </citation>
    <scope>NUCLEOTIDE SEQUENCE</scope>
    <source>
        <strain evidence="2">DSM 107340</strain>
    </source>
</reference>
<organism evidence="2 3">
    <name type="scientific">Belliella calami</name>
    <dbReference type="NCBI Taxonomy" id="2923436"/>
    <lineage>
        <taxon>Bacteria</taxon>
        <taxon>Pseudomonadati</taxon>
        <taxon>Bacteroidota</taxon>
        <taxon>Cytophagia</taxon>
        <taxon>Cytophagales</taxon>
        <taxon>Cyclobacteriaceae</taxon>
        <taxon>Belliella</taxon>
    </lineage>
</organism>
<accession>A0ABS9UL09</accession>
<keyword evidence="3" id="KW-1185">Reference proteome</keyword>
<sequence>MKIQLTMFSIVFVMVASNNSTIAQNTIPSIVNMGNKAGDFVDHTYKPLTLKLNEDGSKYIRFLFWNQMWARVTENNPGTLDVSGNPQSTSTDIGIRRARVLAYAEISPRFLILSHWGINNQTFTNGGVPGGGLTGNPGNVPVIIDPETGVGSASGMSAKKPQLFFHDIWTEFKITNELHAGMGLHYWNGISRMSSHSTLNFMAIDAPIFNWPLIELTDQFARQFGFYAKGQIAKWDYRIALNKPFSVGSGGRYEAATSRPVAANVVNDNWATQGYIAYQFLEKENNKLPFFVGSYLGSKKVFNIGAGWHHHPEATNSVTANGEIQNHDIKLFGIDTFLDLPINKASGTALTTYSVFYHYDFGPNYIRNVGIMNVGFGSGATQNGPGNSQPMIGTGKIYYNQTGFLLPKNWLGEKGRLQPFAAITHKNFEYYNEGAWQYDAGMNYYINAHQAKLTLQYSQRPIFENFNKSGNAGEFIFQTQIFL</sequence>
<feature type="signal peptide" evidence="1">
    <location>
        <begin position="1"/>
        <end position="23"/>
    </location>
</feature>
<feature type="chain" id="PRO_5045838080" evidence="1">
    <location>
        <begin position="24"/>
        <end position="483"/>
    </location>
</feature>
<evidence type="ECO:0000313" key="3">
    <source>
        <dbReference type="Proteomes" id="UP001165488"/>
    </source>
</evidence>
<protein>
    <submittedName>
        <fullName evidence="2">Porin</fullName>
    </submittedName>
</protein>
<evidence type="ECO:0000256" key="1">
    <source>
        <dbReference type="SAM" id="SignalP"/>
    </source>
</evidence>
<dbReference type="Proteomes" id="UP001165488">
    <property type="component" value="Unassembled WGS sequence"/>
</dbReference>
<dbReference type="RefSeq" id="WP_241273826.1">
    <property type="nucleotide sequence ID" value="NZ_JAKZGS010000003.1"/>
</dbReference>
<comment type="caution">
    <text evidence="2">The sequence shown here is derived from an EMBL/GenBank/DDBJ whole genome shotgun (WGS) entry which is preliminary data.</text>
</comment>
<proteinExistence type="predicted"/>
<name>A0ABS9UL09_9BACT</name>
<dbReference type="EMBL" id="JAKZGS010000003">
    <property type="protein sequence ID" value="MCH7397309.1"/>
    <property type="molecule type" value="Genomic_DNA"/>
</dbReference>
<keyword evidence="1" id="KW-0732">Signal</keyword>